<name>A0A3S9P930_9BACT</name>
<evidence type="ECO:0000313" key="3">
    <source>
        <dbReference type="EMBL" id="AZQ64684.1"/>
    </source>
</evidence>
<accession>A0A3S9P930</accession>
<dbReference type="PROSITE" id="PS51257">
    <property type="entry name" value="PROKAR_LIPOPROTEIN"/>
    <property type="match status" value="1"/>
</dbReference>
<sequence length="614" mass="67946">MRISAILIALTVLVYSCKDKKETPLKPEMEKKELKNKISDKADKVNDEVDKLKDNTGTATVKPTTGSNNNTTGSTNPKPQTGNKPTSNSSITPQIQQKVIDLNKEIDALNGKLDQLPVDQTSKKEYVKIENEANQISKNVKNILQNNALSGKAEFVKLNDKLKTLVNKLTNLNNTLAQKGTQTVGFNLPSNFPTKAELKQLWDTFTTAFNGGYKYEGAQDKYASVPYIDESQSPDVYHQGKYSDGYLEHTMAWLNLNERAAGLYARKFIELDQSNAMLGALAQLKDDQGIEHYLKTNSTFDNQISSITLDKADEVSMNSNLSSLGATDWSQAQSATSAFGFCTIEGSGDIHEDGSFKKLHSMGHKDFFFSSMDKRDISFGLLQYNKNDPASKNYLVAQYGKTDKNQGAHLNVKLRGKGISSTQFDHDFVAFPGGYYPIELERPTVKQTGNFGGFAAMSLDQFFVDKDKSGKDIKGSHDGVIQTENTQFWTGNIGYNPWVIYFNKDRFNYNTSGTVTVTIAKGDKSNIIQTLTCKAGETKINNDKSAIRVKEAFSAPSLTIKPALGVLKSSYETARDSGKEVVFYIHITGDAVKNNSTNSAIDVTYPIIYYSIMK</sequence>
<feature type="compositionally biased region" description="Low complexity" evidence="2">
    <location>
        <begin position="64"/>
        <end position="76"/>
    </location>
</feature>
<organism evidence="3 4">
    <name type="scientific">Flammeovirga pectinis</name>
    <dbReference type="NCBI Taxonomy" id="2494373"/>
    <lineage>
        <taxon>Bacteria</taxon>
        <taxon>Pseudomonadati</taxon>
        <taxon>Bacteroidota</taxon>
        <taxon>Cytophagia</taxon>
        <taxon>Cytophagales</taxon>
        <taxon>Flammeovirgaceae</taxon>
        <taxon>Flammeovirga</taxon>
    </lineage>
</organism>
<evidence type="ECO:0000256" key="2">
    <source>
        <dbReference type="SAM" id="MobiDB-lite"/>
    </source>
</evidence>
<dbReference type="RefSeq" id="WP_126618625.1">
    <property type="nucleotide sequence ID" value="NZ_CP034563.1"/>
</dbReference>
<proteinExistence type="predicted"/>
<keyword evidence="4" id="KW-1185">Reference proteome</keyword>
<gene>
    <name evidence="3" type="ORF">EI427_20895</name>
</gene>
<reference evidence="3 4" key="1">
    <citation type="submission" date="2018-12" db="EMBL/GenBank/DDBJ databases">
        <title>Flammeovirga pectinis sp. nov., isolated from the gut of the Korean scallop, Patinopecten yessoensis.</title>
        <authorList>
            <person name="Bae J.-W."/>
            <person name="Jeong Y.-S."/>
            <person name="Kang W."/>
        </authorList>
    </citation>
    <scope>NUCLEOTIDE SEQUENCE [LARGE SCALE GENOMIC DNA]</scope>
    <source>
        <strain evidence="3 4">L12M1</strain>
    </source>
</reference>
<evidence type="ECO:0000256" key="1">
    <source>
        <dbReference type="SAM" id="Coils"/>
    </source>
</evidence>
<dbReference type="EMBL" id="CP034563">
    <property type="protein sequence ID" value="AZQ64684.1"/>
    <property type="molecule type" value="Genomic_DNA"/>
</dbReference>
<evidence type="ECO:0000313" key="4">
    <source>
        <dbReference type="Proteomes" id="UP000267268"/>
    </source>
</evidence>
<dbReference type="KEGG" id="fll:EI427_20895"/>
<feature type="compositionally biased region" description="Basic and acidic residues" evidence="2">
    <location>
        <begin position="26"/>
        <end position="54"/>
    </location>
</feature>
<feature type="region of interest" description="Disordered" evidence="2">
    <location>
        <begin position="26"/>
        <end position="92"/>
    </location>
</feature>
<feature type="coiled-coil region" evidence="1">
    <location>
        <begin position="126"/>
        <end position="179"/>
    </location>
</feature>
<dbReference type="Proteomes" id="UP000267268">
    <property type="component" value="Chromosome 2"/>
</dbReference>
<feature type="compositionally biased region" description="Polar residues" evidence="2">
    <location>
        <begin position="77"/>
        <end position="92"/>
    </location>
</feature>
<dbReference type="AlphaFoldDB" id="A0A3S9P930"/>
<protein>
    <submittedName>
        <fullName evidence="3">Uncharacterized protein</fullName>
    </submittedName>
</protein>
<keyword evidence="1" id="KW-0175">Coiled coil</keyword>
<dbReference type="OrthoDB" id="9816867at2"/>